<dbReference type="EMBL" id="PYDT01000007">
    <property type="protein sequence ID" value="THU56796.1"/>
    <property type="molecule type" value="Genomic_DNA"/>
</dbReference>
<evidence type="ECO:0000313" key="2">
    <source>
        <dbReference type="EMBL" id="THU56796.1"/>
    </source>
</evidence>
<reference evidence="2 3" key="1">
    <citation type="journal article" date="2019" name="Nat. Plants">
        <title>Genome sequencing of Musa balbisiana reveals subgenome evolution and function divergence in polyploid bananas.</title>
        <authorList>
            <person name="Yao X."/>
        </authorList>
    </citation>
    <scope>NUCLEOTIDE SEQUENCE [LARGE SCALE GENOMIC DNA]</scope>
    <source>
        <strain evidence="3">cv. DH-PKW</strain>
        <tissue evidence="2">Leaves</tissue>
    </source>
</reference>
<proteinExistence type="predicted"/>
<feature type="compositionally biased region" description="Basic and acidic residues" evidence="1">
    <location>
        <begin position="46"/>
        <end position="59"/>
    </location>
</feature>
<keyword evidence="3" id="KW-1185">Reference proteome</keyword>
<protein>
    <submittedName>
        <fullName evidence="2">Uncharacterized protein</fullName>
    </submittedName>
</protein>
<feature type="compositionally biased region" description="Low complexity" evidence="1">
    <location>
        <begin position="125"/>
        <end position="144"/>
    </location>
</feature>
<comment type="caution">
    <text evidence="2">The sequence shown here is derived from an EMBL/GenBank/DDBJ whole genome shotgun (WGS) entry which is preliminary data.</text>
</comment>
<feature type="region of interest" description="Disordered" evidence="1">
    <location>
        <begin position="118"/>
        <end position="148"/>
    </location>
</feature>
<feature type="region of interest" description="Disordered" evidence="1">
    <location>
        <begin position="29"/>
        <end position="61"/>
    </location>
</feature>
<organism evidence="2 3">
    <name type="scientific">Musa balbisiana</name>
    <name type="common">Banana</name>
    <dbReference type="NCBI Taxonomy" id="52838"/>
    <lineage>
        <taxon>Eukaryota</taxon>
        <taxon>Viridiplantae</taxon>
        <taxon>Streptophyta</taxon>
        <taxon>Embryophyta</taxon>
        <taxon>Tracheophyta</taxon>
        <taxon>Spermatophyta</taxon>
        <taxon>Magnoliopsida</taxon>
        <taxon>Liliopsida</taxon>
        <taxon>Zingiberales</taxon>
        <taxon>Musaceae</taxon>
        <taxon>Musa</taxon>
    </lineage>
</organism>
<gene>
    <name evidence="2" type="ORF">C4D60_Mb11t20970</name>
</gene>
<accession>A0A4V6T4A9</accession>
<dbReference type="Proteomes" id="UP000317650">
    <property type="component" value="Chromosome 11"/>
</dbReference>
<name>A0A4V6T4A9_MUSBA</name>
<evidence type="ECO:0000313" key="3">
    <source>
        <dbReference type="Proteomes" id="UP000317650"/>
    </source>
</evidence>
<sequence length="183" mass="19491">MYGHLGSGERLGDASVKCVTQRLCEALGPHLTSPDHLGEGLNQPTKRIDRRRDTHHDLSDGGGGDAIALFGLLELLDGNTTLAEARPRQEHQPVGPLPDLPHELVLLQPRRSIPSTSTAAAVAHLSAPAEASRLPSSSSSSSPGRRPPLCPSRCKTLVIVINIITVVVRRSFSWWGRGGGPTV</sequence>
<dbReference type="AlphaFoldDB" id="A0A4V6T4A9"/>
<evidence type="ECO:0000256" key="1">
    <source>
        <dbReference type="SAM" id="MobiDB-lite"/>
    </source>
</evidence>